<keyword evidence="2" id="KW-1185">Reference proteome</keyword>
<gene>
    <name evidence="1" type="ORF">chiPu_0026784</name>
</gene>
<dbReference type="Proteomes" id="UP000287033">
    <property type="component" value="Unassembled WGS sequence"/>
</dbReference>
<evidence type="ECO:0000313" key="2">
    <source>
        <dbReference type="Proteomes" id="UP000287033"/>
    </source>
</evidence>
<comment type="caution">
    <text evidence="1">The sequence shown here is derived from an EMBL/GenBank/DDBJ whole genome shotgun (WGS) entry which is preliminary data.</text>
</comment>
<protein>
    <submittedName>
        <fullName evidence="1">Uncharacterized protein</fullName>
    </submittedName>
</protein>
<dbReference type="AlphaFoldDB" id="A0A401TJE0"/>
<organism evidence="1 2">
    <name type="scientific">Chiloscyllium punctatum</name>
    <name type="common">Brownbanded bambooshark</name>
    <name type="synonym">Hemiscyllium punctatum</name>
    <dbReference type="NCBI Taxonomy" id="137246"/>
    <lineage>
        <taxon>Eukaryota</taxon>
        <taxon>Metazoa</taxon>
        <taxon>Chordata</taxon>
        <taxon>Craniata</taxon>
        <taxon>Vertebrata</taxon>
        <taxon>Chondrichthyes</taxon>
        <taxon>Elasmobranchii</taxon>
        <taxon>Galeomorphii</taxon>
        <taxon>Galeoidea</taxon>
        <taxon>Orectolobiformes</taxon>
        <taxon>Hemiscylliidae</taxon>
        <taxon>Chiloscyllium</taxon>
    </lineage>
</organism>
<name>A0A401TJE0_CHIPU</name>
<evidence type="ECO:0000313" key="1">
    <source>
        <dbReference type="EMBL" id="GCC42755.1"/>
    </source>
</evidence>
<dbReference type="EMBL" id="BEZZ01087309">
    <property type="protein sequence ID" value="GCC42755.1"/>
    <property type="molecule type" value="Genomic_DNA"/>
</dbReference>
<feature type="non-terminal residue" evidence="1">
    <location>
        <position position="1"/>
    </location>
</feature>
<sequence>AKTREREREIAANAEAARAVTARLAPAYAAPPGASSIITESTTPPHPNTLLEAKQKLLEKFGAGREKESRV</sequence>
<reference evidence="1 2" key="1">
    <citation type="journal article" date="2018" name="Nat. Ecol. Evol.">
        <title>Shark genomes provide insights into elasmobranch evolution and the origin of vertebrates.</title>
        <authorList>
            <person name="Hara Y"/>
            <person name="Yamaguchi K"/>
            <person name="Onimaru K"/>
            <person name="Kadota M"/>
            <person name="Koyanagi M"/>
            <person name="Keeley SD"/>
            <person name="Tatsumi K"/>
            <person name="Tanaka K"/>
            <person name="Motone F"/>
            <person name="Kageyama Y"/>
            <person name="Nozu R"/>
            <person name="Adachi N"/>
            <person name="Nishimura O"/>
            <person name="Nakagawa R"/>
            <person name="Tanegashima C"/>
            <person name="Kiyatake I"/>
            <person name="Matsumoto R"/>
            <person name="Murakumo K"/>
            <person name="Nishida K"/>
            <person name="Terakita A"/>
            <person name="Kuratani S"/>
            <person name="Sato K"/>
            <person name="Hyodo S Kuraku.S."/>
        </authorList>
    </citation>
    <scope>NUCLEOTIDE SEQUENCE [LARGE SCALE GENOMIC DNA]</scope>
</reference>
<accession>A0A401TJE0</accession>
<proteinExistence type="predicted"/>